<proteinExistence type="predicted"/>
<feature type="transmembrane region" description="Helical" evidence="1">
    <location>
        <begin position="63"/>
        <end position="81"/>
    </location>
</feature>
<evidence type="ECO:0000256" key="1">
    <source>
        <dbReference type="SAM" id="Phobius"/>
    </source>
</evidence>
<dbReference type="AlphaFoldDB" id="A0AAJ4PAB1"/>
<evidence type="ECO:0000313" key="3">
    <source>
        <dbReference type="Proteomes" id="UP000826802"/>
    </source>
</evidence>
<accession>A0AAJ4PAB1</accession>
<protein>
    <submittedName>
        <fullName evidence="2">Uncharacterized protein</fullName>
    </submittedName>
</protein>
<keyword evidence="1" id="KW-1133">Transmembrane helix</keyword>
<sequence>MIPKDYPHRYVDLLDSLRNNEKLLEEGIITEEERNRYLKNIVAAYERYESIEDEFYQRKKVGVAYFITLVTIGIILIVGLYI</sequence>
<organism evidence="2 3">
    <name type="scientific">Macrococcoides bohemicum</name>
    <dbReference type="NCBI Taxonomy" id="1903056"/>
    <lineage>
        <taxon>Bacteria</taxon>
        <taxon>Bacillati</taxon>
        <taxon>Bacillota</taxon>
        <taxon>Bacilli</taxon>
        <taxon>Bacillales</taxon>
        <taxon>Staphylococcaceae</taxon>
        <taxon>Macrococcoides</taxon>
    </lineage>
</organism>
<dbReference type="Proteomes" id="UP000826802">
    <property type="component" value="Chromosome"/>
</dbReference>
<keyword evidence="1" id="KW-0812">Transmembrane</keyword>
<evidence type="ECO:0000313" key="2">
    <source>
        <dbReference type="EMBL" id="QYA42078.1"/>
    </source>
</evidence>
<name>A0AAJ4PAB1_9STAP</name>
<keyword evidence="1" id="KW-0472">Membrane</keyword>
<keyword evidence="3" id="KW-1185">Reference proteome</keyword>
<reference evidence="2 3" key="1">
    <citation type="submission" date="2021-07" db="EMBL/GenBank/DDBJ databases">
        <title>Prevalence and characterization of methicillin-resistant Macrococcus spp. in food producing animals and meat in Switzerland in 2019.</title>
        <authorList>
            <person name="Keller J.E."/>
            <person name="Schwendener S."/>
            <person name="Neuenschwander J."/>
            <person name="Overesch G."/>
            <person name="Perreten V."/>
        </authorList>
    </citation>
    <scope>NUCLEOTIDE SEQUENCE [LARGE SCALE GENOMIC DNA]</scope>
    <source>
        <strain evidence="2 3">19Msa0936</strain>
    </source>
</reference>
<dbReference type="EMBL" id="CP079981">
    <property type="protein sequence ID" value="QYA42078.1"/>
    <property type="molecule type" value="Genomic_DNA"/>
</dbReference>
<dbReference type="RefSeq" id="WP_219502918.1">
    <property type="nucleotide sequence ID" value="NZ_CP079981.1"/>
</dbReference>
<gene>
    <name evidence="2" type="ORF">KYI11_10835</name>
</gene>